<dbReference type="InterPro" id="IPR020846">
    <property type="entry name" value="MFS_dom"/>
</dbReference>
<feature type="domain" description="Major facilitator superfamily (MFS) profile" evidence="9">
    <location>
        <begin position="49"/>
        <end position="303"/>
    </location>
</feature>
<dbReference type="Gene3D" id="1.20.1250.20">
    <property type="entry name" value="MFS general substrate transporter like domains"/>
    <property type="match status" value="1"/>
</dbReference>
<comment type="caution">
    <text evidence="10">The sequence shown here is derived from an EMBL/GenBank/DDBJ whole genome shotgun (WGS) entry which is preliminary data.</text>
</comment>
<evidence type="ECO:0000256" key="6">
    <source>
        <dbReference type="ARBA" id="ARBA00023136"/>
    </source>
</evidence>
<evidence type="ECO:0000256" key="4">
    <source>
        <dbReference type="ARBA" id="ARBA00022692"/>
    </source>
</evidence>
<dbReference type="InterPro" id="IPR036259">
    <property type="entry name" value="MFS_trans_sf"/>
</dbReference>
<dbReference type="Pfam" id="PF07690">
    <property type="entry name" value="MFS_1"/>
    <property type="match status" value="1"/>
</dbReference>
<evidence type="ECO:0000256" key="2">
    <source>
        <dbReference type="ARBA" id="ARBA00006829"/>
    </source>
</evidence>
<accession>A0ABR0SYT1</accession>
<feature type="transmembrane region" description="Helical" evidence="8">
    <location>
        <begin position="40"/>
        <end position="67"/>
    </location>
</feature>
<evidence type="ECO:0000313" key="11">
    <source>
        <dbReference type="Proteomes" id="UP001338125"/>
    </source>
</evidence>
<dbReference type="PANTHER" id="PTHR23506">
    <property type="entry name" value="GH10249P"/>
    <property type="match status" value="1"/>
</dbReference>
<keyword evidence="6 8" id="KW-0472">Membrane</keyword>
<dbReference type="PRINTS" id="PR01035">
    <property type="entry name" value="TCRTETA"/>
</dbReference>
<gene>
    <name evidence="10" type="ORF">PT974_02223</name>
</gene>
<protein>
    <submittedName>
        <fullName evidence="10">MFS-type transporter C18.02</fullName>
    </submittedName>
</protein>
<evidence type="ECO:0000259" key="9">
    <source>
        <dbReference type="PROSITE" id="PS50850"/>
    </source>
</evidence>
<reference evidence="10 11" key="1">
    <citation type="submission" date="2024-01" db="EMBL/GenBank/DDBJ databases">
        <title>Complete genome of Cladobotryum mycophilum ATHUM6906.</title>
        <authorList>
            <person name="Christinaki A.C."/>
            <person name="Myridakis A.I."/>
            <person name="Kouvelis V.N."/>
        </authorList>
    </citation>
    <scope>NUCLEOTIDE SEQUENCE [LARGE SCALE GENOMIC DNA]</scope>
    <source>
        <strain evidence="10 11">ATHUM6906</strain>
    </source>
</reference>
<evidence type="ECO:0000256" key="5">
    <source>
        <dbReference type="ARBA" id="ARBA00022989"/>
    </source>
</evidence>
<dbReference type="EMBL" id="JAVFKD010000002">
    <property type="protein sequence ID" value="KAK5996876.1"/>
    <property type="molecule type" value="Genomic_DNA"/>
</dbReference>
<dbReference type="Proteomes" id="UP001338125">
    <property type="component" value="Unassembled WGS sequence"/>
</dbReference>
<comment type="similarity">
    <text evidence="2">Belongs to the major facilitator superfamily. Vesicular transporter family.</text>
</comment>
<dbReference type="InterPro" id="IPR050930">
    <property type="entry name" value="MFS_Vesicular_Transporter"/>
</dbReference>
<feature type="compositionally biased region" description="Basic and acidic residues" evidence="7">
    <location>
        <begin position="254"/>
        <end position="265"/>
    </location>
</feature>
<evidence type="ECO:0000256" key="1">
    <source>
        <dbReference type="ARBA" id="ARBA00004141"/>
    </source>
</evidence>
<keyword evidence="11" id="KW-1185">Reference proteome</keyword>
<dbReference type="PANTHER" id="PTHR23506:SF23">
    <property type="entry name" value="GH10249P"/>
    <property type="match status" value="1"/>
</dbReference>
<comment type="subcellular location">
    <subcellularLocation>
        <location evidence="1">Membrane</location>
        <topology evidence="1">Multi-pass membrane protein</topology>
    </subcellularLocation>
</comment>
<feature type="transmembrane region" description="Helical" evidence="8">
    <location>
        <begin position="120"/>
        <end position="138"/>
    </location>
</feature>
<dbReference type="PROSITE" id="PS50850">
    <property type="entry name" value="MFS"/>
    <property type="match status" value="1"/>
</dbReference>
<name>A0ABR0SYT1_9HYPO</name>
<sequence length="303" mass="33021">MLRLLPCRLPETCEWMAMIPAILISFHEPLRIDVFEFPVLYLYLSRVFVILTVAVAVFADLFTYSIIIPILPTILDRRVHVPPEKIQVTLAGMLAAYNAANIICSPISGYLADKWSNRKIPLLAGLLALTGSTVLFAVSKNVGLLYLARILQGASGSIVWSVGFALLVDSVPTEEVGSAMGWASVGLSLGNTSGPLVGGIVYQRAGHYATFSLAFAVVAVDIVFRCILREPAPQNTTVSKETPSQEDLPCQTTESHDDSETKSDNASEPGSPVSEKHADDKPQQQQQQQEKKEKSLARQSFSF</sequence>
<feature type="transmembrane region" description="Helical" evidence="8">
    <location>
        <begin position="205"/>
        <end position="224"/>
    </location>
</feature>
<feature type="transmembrane region" description="Helical" evidence="8">
    <location>
        <begin position="88"/>
        <end position="108"/>
    </location>
</feature>
<dbReference type="SUPFAM" id="SSF103473">
    <property type="entry name" value="MFS general substrate transporter"/>
    <property type="match status" value="1"/>
</dbReference>
<evidence type="ECO:0000256" key="8">
    <source>
        <dbReference type="SAM" id="Phobius"/>
    </source>
</evidence>
<evidence type="ECO:0000256" key="3">
    <source>
        <dbReference type="ARBA" id="ARBA00022448"/>
    </source>
</evidence>
<proteinExistence type="inferred from homology"/>
<keyword evidence="4 8" id="KW-0812">Transmembrane</keyword>
<evidence type="ECO:0000313" key="10">
    <source>
        <dbReference type="EMBL" id="KAK5996876.1"/>
    </source>
</evidence>
<feature type="transmembrane region" description="Helical" evidence="8">
    <location>
        <begin position="150"/>
        <end position="168"/>
    </location>
</feature>
<feature type="region of interest" description="Disordered" evidence="7">
    <location>
        <begin position="235"/>
        <end position="303"/>
    </location>
</feature>
<keyword evidence="5 8" id="KW-1133">Transmembrane helix</keyword>
<keyword evidence="3" id="KW-0813">Transport</keyword>
<evidence type="ECO:0000256" key="7">
    <source>
        <dbReference type="SAM" id="MobiDB-lite"/>
    </source>
</evidence>
<dbReference type="InterPro" id="IPR011701">
    <property type="entry name" value="MFS"/>
</dbReference>
<organism evidence="10 11">
    <name type="scientific">Cladobotryum mycophilum</name>
    <dbReference type="NCBI Taxonomy" id="491253"/>
    <lineage>
        <taxon>Eukaryota</taxon>
        <taxon>Fungi</taxon>
        <taxon>Dikarya</taxon>
        <taxon>Ascomycota</taxon>
        <taxon>Pezizomycotina</taxon>
        <taxon>Sordariomycetes</taxon>
        <taxon>Hypocreomycetidae</taxon>
        <taxon>Hypocreales</taxon>
        <taxon>Hypocreaceae</taxon>
        <taxon>Cladobotryum</taxon>
    </lineage>
</organism>
<dbReference type="InterPro" id="IPR001958">
    <property type="entry name" value="Tet-R_TetA/multi-R_MdtG-like"/>
</dbReference>